<accession>A0A8H6RWN6</accession>
<evidence type="ECO:0000256" key="1">
    <source>
        <dbReference type="SAM" id="Phobius"/>
    </source>
</evidence>
<name>A0A8H6RWN6_9AGAR</name>
<dbReference type="Proteomes" id="UP000636479">
    <property type="component" value="Unassembled WGS sequence"/>
</dbReference>
<feature type="transmembrane region" description="Helical" evidence="1">
    <location>
        <begin position="197"/>
        <end position="216"/>
    </location>
</feature>
<dbReference type="GeneID" id="59352706"/>
<dbReference type="AlphaFoldDB" id="A0A8H6RWN6"/>
<proteinExistence type="predicted"/>
<feature type="transmembrane region" description="Helical" evidence="1">
    <location>
        <begin position="365"/>
        <end position="385"/>
    </location>
</feature>
<keyword evidence="3" id="KW-1185">Reference proteome</keyword>
<keyword evidence="1" id="KW-1133">Transmembrane helix</keyword>
<evidence type="ECO:0000313" key="2">
    <source>
        <dbReference type="EMBL" id="KAF7289160.1"/>
    </source>
</evidence>
<comment type="caution">
    <text evidence="2">The sequence shown here is derived from an EMBL/GenBank/DDBJ whole genome shotgun (WGS) entry which is preliminary data.</text>
</comment>
<dbReference type="PANTHER" id="PTHR35043">
    <property type="entry name" value="TRANSCRIPTION FACTOR DOMAIN-CONTAINING PROTEIN"/>
    <property type="match status" value="1"/>
</dbReference>
<feature type="transmembrane region" description="Helical" evidence="1">
    <location>
        <begin position="296"/>
        <end position="315"/>
    </location>
</feature>
<protein>
    <submittedName>
        <fullName evidence="2">Uncharacterized protein</fullName>
    </submittedName>
</protein>
<evidence type="ECO:0000313" key="3">
    <source>
        <dbReference type="Proteomes" id="UP000636479"/>
    </source>
</evidence>
<dbReference type="PANTHER" id="PTHR35043:SF7">
    <property type="entry name" value="TRANSCRIPTION FACTOR DOMAIN-CONTAINING PROTEIN"/>
    <property type="match status" value="1"/>
</dbReference>
<keyword evidence="1" id="KW-0472">Membrane</keyword>
<organism evidence="2 3">
    <name type="scientific">Mycena indigotica</name>
    <dbReference type="NCBI Taxonomy" id="2126181"/>
    <lineage>
        <taxon>Eukaryota</taxon>
        <taxon>Fungi</taxon>
        <taxon>Dikarya</taxon>
        <taxon>Basidiomycota</taxon>
        <taxon>Agaricomycotina</taxon>
        <taxon>Agaricomycetes</taxon>
        <taxon>Agaricomycetidae</taxon>
        <taxon>Agaricales</taxon>
        <taxon>Marasmiineae</taxon>
        <taxon>Mycenaceae</taxon>
        <taxon>Mycena</taxon>
    </lineage>
</organism>
<gene>
    <name evidence="2" type="ORF">MIND_01377100</name>
</gene>
<keyword evidence="1" id="KW-0812">Transmembrane</keyword>
<dbReference type="OrthoDB" id="9451547at2759"/>
<sequence length="407" mass="45770">MLFLLAVTSTYARSNHSECNDINDCRRLFDIVWGCLVTLSLCIWVSVHPNVPPLCPEPPKGNGLRFLRWWLVDSNRHIFQRLKLMTVALIAPELILGFAGRQLQMAHFLSHQHGVSLTHAFFIVMGGFVDADGHPIVTQQQLKIQDVVKEIHRVPKLDIQDKSKGDFFSKGIALCQGLWFITQCIARRAQHLPLTELEVVTLAFATINAMTWLLWLRKPLDVRSPITLSVHTTPPNHVGSRPYPGHMTRVKRFAFLFANSYSQAEYDPLSATSVPTFWCTTYTDYNTLPGWSESTITIFGQFACGTLFGGIHFAAWGAPFPSVVERWLWRSSTLALVILPVFFCVLMMIIGALDLPPQRIKYPTLAVIGGLYSISRGILLVLPLTTLRSLPSSAFADVNWSVYIPHL</sequence>
<feature type="transmembrane region" description="Helical" evidence="1">
    <location>
        <begin position="327"/>
        <end position="353"/>
    </location>
</feature>
<dbReference type="EMBL" id="JACAZF010000017">
    <property type="protein sequence ID" value="KAF7289160.1"/>
    <property type="molecule type" value="Genomic_DNA"/>
</dbReference>
<reference evidence="2" key="1">
    <citation type="submission" date="2020-05" db="EMBL/GenBank/DDBJ databases">
        <title>Mycena genomes resolve the evolution of fungal bioluminescence.</title>
        <authorList>
            <person name="Tsai I.J."/>
        </authorList>
    </citation>
    <scope>NUCLEOTIDE SEQUENCE</scope>
    <source>
        <strain evidence="2">171206Taipei</strain>
    </source>
</reference>
<dbReference type="RefSeq" id="XP_037213191.1">
    <property type="nucleotide sequence ID" value="XM_037370190.1"/>
</dbReference>